<evidence type="ECO:0000313" key="1">
    <source>
        <dbReference type="EMBL" id="THC96529.1"/>
    </source>
</evidence>
<evidence type="ECO:0000313" key="2">
    <source>
        <dbReference type="Proteomes" id="UP000308092"/>
    </source>
</evidence>
<protein>
    <submittedName>
        <fullName evidence="1">Uncharacterized protein</fullName>
    </submittedName>
</protein>
<name>A0A4S3JLP1_9EURO</name>
<reference evidence="1 2" key="1">
    <citation type="submission" date="2019-03" db="EMBL/GenBank/DDBJ databases">
        <title>The genome sequence of a newly discovered highly antifungal drug resistant Aspergillus species, Aspergillus tanneri NIH 1004.</title>
        <authorList>
            <person name="Mounaud S."/>
            <person name="Singh I."/>
            <person name="Joardar V."/>
            <person name="Pakala S."/>
            <person name="Pakala S."/>
            <person name="Venepally P."/>
            <person name="Hoover J."/>
            <person name="Nierman W."/>
            <person name="Chung J."/>
            <person name="Losada L."/>
        </authorList>
    </citation>
    <scope>NUCLEOTIDE SEQUENCE [LARGE SCALE GENOMIC DNA]</scope>
    <source>
        <strain evidence="1 2">NIH1004</strain>
    </source>
</reference>
<dbReference type="VEuPathDB" id="FungiDB:EYZ11_003973"/>
<accession>A0A4S3JLP1</accession>
<dbReference type="AlphaFoldDB" id="A0A4S3JLP1"/>
<dbReference type="EMBL" id="SOSA01000109">
    <property type="protein sequence ID" value="THC96529.1"/>
    <property type="molecule type" value="Genomic_DNA"/>
</dbReference>
<proteinExistence type="predicted"/>
<keyword evidence="2" id="KW-1185">Reference proteome</keyword>
<comment type="caution">
    <text evidence="1">The sequence shown here is derived from an EMBL/GenBank/DDBJ whole genome shotgun (WGS) entry which is preliminary data.</text>
</comment>
<sequence>MGVASSDDALVLTDGCYLDTPLESKGRDYSLAFAVKPTSCPGDSRRRRLAA</sequence>
<dbReference type="Proteomes" id="UP000308092">
    <property type="component" value="Unassembled WGS sequence"/>
</dbReference>
<gene>
    <name evidence="1" type="ORF">EYZ11_003973</name>
</gene>
<organism evidence="1 2">
    <name type="scientific">Aspergillus tanneri</name>
    <dbReference type="NCBI Taxonomy" id="1220188"/>
    <lineage>
        <taxon>Eukaryota</taxon>
        <taxon>Fungi</taxon>
        <taxon>Dikarya</taxon>
        <taxon>Ascomycota</taxon>
        <taxon>Pezizomycotina</taxon>
        <taxon>Eurotiomycetes</taxon>
        <taxon>Eurotiomycetidae</taxon>
        <taxon>Eurotiales</taxon>
        <taxon>Aspergillaceae</taxon>
        <taxon>Aspergillus</taxon>
        <taxon>Aspergillus subgen. Circumdati</taxon>
    </lineage>
</organism>